<dbReference type="AlphaFoldDB" id="A0A8J5FF80"/>
<evidence type="ECO:0000313" key="2">
    <source>
        <dbReference type="Proteomes" id="UP000734854"/>
    </source>
</evidence>
<dbReference type="PANTHER" id="PTHR35114">
    <property type="entry name" value="CYTOCHROME OXIDASE COMPLEX ASSEMBLY PROTEIN"/>
    <property type="match status" value="1"/>
</dbReference>
<dbReference type="EMBL" id="JACMSC010000015">
    <property type="protein sequence ID" value="KAG6486969.1"/>
    <property type="molecule type" value="Genomic_DNA"/>
</dbReference>
<gene>
    <name evidence="1" type="ORF">ZIOFF_055550</name>
</gene>
<sequence length="277" mass="29936">MMLRRRTASLAPFLSNLNRSTTSSPSFSRIVISPRLSSSASASFSTEQAAGVGNSAGTRKKRSLGRQLCQVGLISLAGGFFLSGINDIAIFHGCSRTQTFFLLINVVALCRWTIYGTVVEIIHLAIKVSGKIVPISSPKGLSYAQLKAIEKASQNQQIVESLGLPIVRGPWYDASFAVGYRRQSVSSTFPVSGPHGTGIFELKALRQGGSSDEDTTFSFLKHRDWDILILEALLHVPSNNEKQQTIRVSVTGDCSSIDATSECIQCKLPESPATPEK</sequence>
<name>A0A8J5FF80_ZINOF</name>
<comment type="caution">
    <text evidence="1">The sequence shown here is derived from an EMBL/GenBank/DDBJ whole genome shotgun (WGS) entry which is preliminary data.</text>
</comment>
<keyword evidence="2" id="KW-1185">Reference proteome</keyword>
<organism evidence="1 2">
    <name type="scientific">Zingiber officinale</name>
    <name type="common">Ginger</name>
    <name type="synonym">Amomum zingiber</name>
    <dbReference type="NCBI Taxonomy" id="94328"/>
    <lineage>
        <taxon>Eukaryota</taxon>
        <taxon>Viridiplantae</taxon>
        <taxon>Streptophyta</taxon>
        <taxon>Embryophyta</taxon>
        <taxon>Tracheophyta</taxon>
        <taxon>Spermatophyta</taxon>
        <taxon>Magnoliopsida</taxon>
        <taxon>Liliopsida</taxon>
        <taxon>Zingiberales</taxon>
        <taxon>Zingiberaceae</taxon>
        <taxon>Zingiber</taxon>
    </lineage>
</organism>
<dbReference type="Proteomes" id="UP000734854">
    <property type="component" value="Unassembled WGS sequence"/>
</dbReference>
<accession>A0A8J5FF80</accession>
<protein>
    <submittedName>
        <fullName evidence="1">Uncharacterized protein</fullName>
    </submittedName>
</protein>
<dbReference type="PANTHER" id="PTHR35114:SF1">
    <property type="entry name" value="CYTOCHROME OXIDASE COMPLEX ASSEMBLY PROTEIN"/>
    <property type="match status" value="1"/>
</dbReference>
<reference evidence="1 2" key="1">
    <citation type="submission" date="2020-08" db="EMBL/GenBank/DDBJ databases">
        <title>Plant Genome Project.</title>
        <authorList>
            <person name="Zhang R.-G."/>
        </authorList>
    </citation>
    <scope>NUCLEOTIDE SEQUENCE [LARGE SCALE GENOMIC DNA]</scope>
    <source>
        <tissue evidence="1">Rhizome</tissue>
    </source>
</reference>
<proteinExistence type="predicted"/>
<evidence type="ECO:0000313" key="1">
    <source>
        <dbReference type="EMBL" id="KAG6486969.1"/>
    </source>
</evidence>